<comment type="caution">
    <text evidence="6">The sequence shown here is derived from an EMBL/GenBank/DDBJ whole genome shotgun (WGS) entry which is preliminary data.</text>
</comment>
<dbReference type="PANTHER" id="PTHR20842">
    <property type="entry name" value="PROTEASE S51 ALPHA-ASPARTYL DIPEPTIDASE"/>
    <property type="match status" value="1"/>
</dbReference>
<dbReference type="Gene3D" id="3.40.50.880">
    <property type="match status" value="1"/>
</dbReference>
<evidence type="ECO:0000256" key="1">
    <source>
        <dbReference type="ARBA" id="ARBA00006534"/>
    </source>
</evidence>
<gene>
    <name evidence="6" type="ORF">Rrhod_3756</name>
</gene>
<dbReference type="InterPro" id="IPR029062">
    <property type="entry name" value="Class_I_gatase-like"/>
</dbReference>
<comment type="similarity">
    <text evidence="1">Belongs to the peptidase S51 family.</text>
</comment>
<dbReference type="GO" id="GO:0008236">
    <property type="term" value="F:serine-type peptidase activity"/>
    <property type="evidence" value="ECO:0007669"/>
    <property type="project" value="UniProtKB-KW"/>
</dbReference>
<dbReference type="PANTHER" id="PTHR20842:SF0">
    <property type="entry name" value="ALPHA-ASPARTYL DIPEPTIDASE"/>
    <property type="match status" value="1"/>
</dbReference>
<dbReference type="GO" id="GO:0006508">
    <property type="term" value="P:proteolysis"/>
    <property type="evidence" value="ECO:0007669"/>
    <property type="project" value="UniProtKB-KW"/>
</dbReference>
<evidence type="ECO:0000313" key="7">
    <source>
        <dbReference type="Proteomes" id="UP000013525"/>
    </source>
</evidence>
<keyword evidence="7" id="KW-1185">Reference proteome</keyword>
<dbReference type="eggNOG" id="COG3340">
    <property type="taxonomic scope" value="Bacteria"/>
</dbReference>
<keyword evidence="3" id="KW-0378">Hydrolase</keyword>
<evidence type="ECO:0000256" key="5">
    <source>
        <dbReference type="SAM" id="MobiDB-lite"/>
    </source>
</evidence>
<dbReference type="InterPro" id="IPR005320">
    <property type="entry name" value="Peptidase_S51"/>
</dbReference>
<dbReference type="PATRIC" id="fig|1273125.3.peg.3576"/>
<feature type="region of interest" description="Disordered" evidence="5">
    <location>
        <begin position="236"/>
        <end position="268"/>
    </location>
</feature>
<dbReference type="EMBL" id="APMY01000113">
    <property type="protein sequence ID" value="EOM74879.1"/>
    <property type="molecule type" value="Genomic_DNA"/>
</dbReference>
<dbReference type="Proteomes" id="UP000013525">
    <property type="component" value="Unassembled WGS sequence"/>
</dbReference>
<dbReference type="Pfam" id="PF03575">
    <property type="entry name" value="Peptidase_S51"/>
    <property type="match status" value="1"/>
</dbReference>
<organism evidence="6 7">
    <name type="scientific">Rhodococcus rhodnii LMG 5362</name>
    <dbReference type="NCBI Taxonomy" id="1273125"/>
    <lineage>
        <taxon>Bacteria</taxon>
        <taxon>Bacillati</taxon>
        <taxon>Actinomycetota</taxon>
        <taxon>Actinomycetes</taxon>
        <taxon>Mycobacteriales</taxon>
        <taxon>Nocardiaceae</taxon>
        <taxon>Rhodococcus</taxon>
    </lineage>
</organism>
<name>R7WLL4_9NOCA</name>
<protein>
    <submittedName>
        <fullName evidence="6">Peptidase</fullName>
    </submittedName>
</protein>
<dbReference type="SUPFAM" id="SSF52317">
    <property type="entry name" value="Class I glutamine amidotransferase-like"/>
    <property type="match status" value="1"/>
</dbReference>
<sequence length="268" mass="27296">MIPGHPAIRAYLASYRFGPSAGEFAAFVGAARSAVVVAAAADVWPARARAGAVDSELRSLREIGLQATELDLRPHVSPHHRGPDAVLLRALDAADLVWVRGGNTYVLQAQLVRSGAGAAIDERVRAGALAYAGYSAGACIAGPTTIGLDASDDPREVAELDEVGAPESPSGTPGSEGLSLAPFCVVPHARDASGEQSLLGTAEQVADTVAAIERAGFTALELGDDAAAVTDGDGRWRHVTPVTRTPIDVSASRTGAGPGQPPAPGRSS</sequence>
<accession>R7WLL4</accession>
<proteinExistence type="inferred from homology"/>
<keyword evidence="2" id="KW-0645">Protease</keyword>
<dbReference type="RefSeq" id="WP_010839783.1">
    <property type="nucleotide sequence ID" value="NZ_APMY01000113.1"/>
</dbReference>
<evidence type="ECO:0000313" key="6">
    <source>
        <dbReference type="EMBL" id="EOM74879.1"/>
    </source>
</evidence>
<evidence type="ECO:0000256" key="4">
    <source>
        <dbReference type="ARBA" id="ARBA00022825"/>
    </source>
</evidence>
<evidence type="ECO:0000256" key="3">
    <source>
        <dbReference type="ARBA" id="ARBA00022801"/>
    </source>
</evidence>
<dbReference type="AlphaFoldDB" id="R7WLL4"/>
<evidence type="ECO:0000256" key="2">
    <source>
        <dbReference type="ARBA" id="ARBA00022670"/>
    </source>
</evidence>
<reference evidence="6 7" key="1">
    <citation type="journal article" date="2013" name="Genome Announc.">
        <title>Draft Genome Sequence of Rhodococcus rhodnii Strain LMG5362, a Symbiont of Rhodnius prolixus (Hemiptera, Reduviidae, Triatominae), the Principle Vector of Trypanosoma cruzi.</title>
        <authorList>
            <person name="Pachebat J.A."/>
            <person name="van Keulen G."/>
            <person name="Whitten M.M."/>
            <person name="Girdwood S."/>
            <person name="Del Sol R."/>
            <person name="Dyson P.J."/>
            <person name="Facey P.D."/>
        </authorList>
    </citation>
    <scope>NUCLEOTIDE SEQUENCE [LARGE SCALE GENOMIC DNA]</scope>
    <source>
        <strain evidence="6 7">LMG 5362</strain>
    </source>
</reference>
<feature type="compositionally biased region" description="Pro residues" evidence="5">
    <location>
        <begin position="259"/>
        <end position="268"/>
    </location>
</feature>
<keyword evidence="4" id="KW-0720">Serine protease</keyword>